<protein>
    <submittedName>
        <fullName evidence="1">Uncharacterized protein</fullName>
    </submittedName>
</protein>
<reference evidence="1 2" key="1">
    <citation type="journal article" date="2019" name="Nat. Ecol. Evol.">
        <title>Megaphylogeny resolves global patterns of mushroom evolution.</title>
        <authorList>
            <person name="Varga T."/>
            <person name="Krizsan K."/>
            <person name="Foldi C."/>
            <person name="Dima B."/>
            <person name="Sanchez-Garcia M."/>
            <person name="Sanchez-Ramirez S."/>
            <person name="Szollosi G.J."/>
            <person name="Szarkandi J.G."/>
            <person name="Papp V."/>
            <person name="Albert L."/>
            <person name="Andreopoulos W."/>
            <person name="Angelini C."/>
            <person name="Antonin V."/>
            <person name="Barry K.W."/>
            <person name="Bougher N.L."/>
            <person name="Buchanan P."/>
            <person name="Buyck B."/>
            <person name="Bense V."/>
            <person name="Catcheside P."/>
            <person name="Chovatia M."/>
            <person name="Cooper J."/>
            <person name="Damon W."/>
            <person name="Desjardin D."/>
            <person name="Finy P."/>
            <person name="Geml J."/>
            <person name="Haridas S."/>
            <person name="Hughes K."/>
            <person name="Justo A."/>
            <person name="Karasinski D."/>
            <person name="Kautmanova I."/>
            <person name="Kiss B."/>
            <person name="Kocsube S."/>
            <person name="Kotiranta H."/>
            <person name="LaButti K.M."/>
            <person name="Lechner B.E."/>
            <person name="Liimatainen K."/>
            <person name="Lipzen A."/>
            <person name="Lukacs Z."/>
            <person name="Mihaltcheva S."/>
            <person name="Morgado L.N."/>
            <person name="Niskanen T."/>
            <person name="Noordeloos M.E."/>
            <person name="Ohm R.A."/>
            <person name="Ortiz-Santana B."/>
            <person name="Ovrebo C."/>
            <person name="Racz N."/>
            <person name="Riley R."/>
            <person name="Savchenko A."/>
            <person name="Shiryaev A."/>
            <person name="Soop K."/>
            <person name="Spirin V."/>
            <person name="Szebenyi C."/>
            <person name="Tomsovsky M."/>
            <person name="Tulloss R.E."/>
            <person name="Uehling J."/>
            <person name="Grigoriev I.V."/>
            <person name="Vagvolgyi C."/>
            <person name="Papp T."/>
            <person name="Martin F.M."/>
            <person name="Miettinen O."/>
            <person name="Hibbett D.S."/>
            <person name="Nagy L.G."/>
        </authorList>
    </citation>
    <scope>NUCLEOTIDE SEQUENCE [LARGE SCALE GENOMIC DNA]</scope>
    <source>
        <strain evidence="1 2">HHB13444</strain>
    </source>
</reference>
<sequence>MVHLAGSTACTVDADCRESLIELYMAIDSHYLSAVDPLEGGERSWSWWVEHYEGYSEDKPPYEKCVERVREQEKAYRRRGWVWLPMCFDISGRNGLETRLEVHDTLMPGVGGCVCIIAVGRDLSEERRFKEEARKAVEAARGDRFI</sequence>
<accession>A0A5C3P1U6</accession>
<dbReference type="InParanoid" id="A0A5C3P1U6"/>
<dbReference type="EMBL" id="ML211391">
    <property type="protein sequence ID" value="TFK83461.1"/>
    <property type="molecule type" value="Genomic_DNA"/>
</dbReference>
<dbReference type="AlphaFoldDB" id="A0A5C3P1U6"/>
<keyword evidence="2" id="KW-1185">Reference proteome</keyword>
<gene>
    <name evidence="1" type="ORF">K466DRAFT_602839</name>
</gene>
<dbReference type="Proteomes" id="UP000308197">
    <property type="component" value="Unassembled WGS sequence"/>
</dbReference>
<name>A0A5C3P1U6_9APHY</name>
<proteinExistence type="predicted"/>
<organism evidence="1 2">
    <name type="scientific">Polyporus arcularius HHB13444</name>
    <dbReference type="NCBI Taxonomy" id="1314778"/>
    <lineage>
        <taxon>Eukaryota</taxon>
        <taxon>Fungi</taxon>
        <taxon>Dikarya</taxon>
        <taxon>Basidiomycota</taxon>
        <taxon>Agaricomycotina</taxon>
        <taxon>Agaricomycetes</taxon>
        <taxon>Polyporales</taxon>
        <taxon>Polyporaceae</taxon>
        <taxon>Polyporus</taxon>
    </lineage>
</organism>
<evidence type="ECO:0000313" key="1">
    <source>
        <dbReference type="EMBL" id="TFK83461.1"/>
    </source>
</evidence>
<evidence type="ECO:0000313" key="2">
    <source>
        <dbReference type="Proteomes" id="UP000308197"/>
    </source>
</evidence>